<evidence type="ECO:0000313" key="1">
    <source>
        <dbReference type="EMBL" id="EYA11915.1"/>
    </source>
</evidence>
<name>A0AAN4MWC8_BACFG</name>
<comment type="caution">
    <text evidence="1">The sequence shown here is derived from an EMBL/GenBank/DDBJ whole genome shotgun (WGS) entry which is preliminary data.</text>
</comment>
<dbReference type="AlphaFoldDB" id="A0AAN4MWC8"/>
<proteinExistence type="predicted"/>
<protein>
    <submittedName>
        <fullName evidence="1">Uncharacterized protein</fullName>
    </submittedName>
</protein>
<organism evidence="1 2">
    <name type="scientific">Bacteroides fragilis str. 1007-1-F #10</name>
    <dbReference type="NCBI Taxonomy" id="1339295"/>
    <lineage>
        <taxon>Bacteria</taxon>
        <taxon>Pseudomonadati</taxon>
        <taxon>Bacteroidota</taxon>
        <taxon>Bacteroidia</taxon>
        <taxon>Bacteroidales</taxon>
        <taxon>Bacteroidaceae</taxon>
        <taxon>Bacteroides</taxon>
    </lineage>
</organism>
<sequence>MFHTQEKHYGKYTHYSAKRQAFKHQFSGFLYKITKNIQKSQESYTCISVYILYG</sequence>
<accession>A0AAN4MWC8</accession>
<dbReference type="Proteomes" id="UP000022433">
    <property type="component" value="Unassembled WGS sequence"/>
</dbReference>
<gene>
    <name evidence="1" type="ORF">M104_5075</name>
</gene>
<dbReference type="EMBL" id="JGEA01000073">
    <property type="protein sequence ID" value="EYA11915.1"/>
    <property type="molecule type" value="Genomic_DNA"/>
</dbReference>
<evidence type="ECO:0000313" key="2">
    <source>
        <dbReference type="Proteomes" id="UP000022433"/>
    </source>
</evidence>
<reference evidence="1 2" key="1">
    <citation type="submission" date="2014-02" db="EMBL/GenBank/DDBJ databases">
        <authorList>
            <person name="Sears C."/>
            <person name="Carroll K."/>
            <person name="Sack B.R."/>
            <person name="Qadri F."/>
            <person name="Myers L.L."/>
            <person name="Chung G.-T."/>
            <person name="Escheverria P."/>
            <person name="Fraser C.M."/>
            <person name="Sadzewicz L."/>
            <person name="Shefchek K.A."/>
            <person name="Tallon L."/>
            <person name="Das S.P."/>
            <person name="Daugherty S."/>
            <person name="Mongodin E.F."/>
        </authorList>
    </citation>
    <scope>NUCLEOTIDE SEQUENCE [LARGE SCALE GENOMIC DNA]</scope>
    <source>
        <strain evidence="1 2">1007-1-F #10</strain>
    </source>
</reference>